<keyword evidence="3" id="KW-1185">Reference proteome</keyword>
<protein>
    <submittedName>
        <fullName evidence="2">Uncharacterized protein</fullName>
    </submittedName>
</protein>
<dbReference type="EMBL" id="ML735751">
    <property type="protein sequence ID" value="KAE8416512.1"/>
    <property type="molecule type" value="Genomic_DNA"/>
</dbReference>
<dbReference type="Proteomes" id="UP000325395">
    <property type="component" value="Unassembled WGS sequence"/>
</dbReference>
<evidence type="ECO:0000313" key="3">
    <source>
        <dbReference type="Proteomes" id="UP000325395"/>
    </source>
</evidence>
<proteinExistence type="predicted"/>
<keyword evidence="1" id="KW-1133">Transmembrane helix</keyword>
<gene>
    <name evidence="2" type="ORF">BDV36DRAFT_260167</name>
</gene>
<keyword evidence="1" id="KW-0472">Membrane</keyword>
<organism evidence="2 3">
    <name type="scientific">Aspergillus pseudocaelatus</name>
    <dbReference type="NCBI Taxonomy" id="1825620"/>
    <lineage>
        <taxon>Eukaryota</taxon>
        <taxon>Fungi</taxon>
        <taxon>Dikarya</taxon>
        <taxon>Ascomycota</taxon>
        <taxon>Pezizomycotina</taxon>
        <taxon>Eurotiomycetes</taxon>
        <taxon>Eurotiomycetidae</taxon>
        <taxon>Eurotiales</taxon>
        <taxon>Aspergillaceae</taxon>
        <taxon>Aspergillus</taxon>
        <taxon>Aspergillus subgen. Circumdati</taxon>
    </lineage>
</organism>
<reference evidence="2 3" key="1">
    <citation type="submission" date="2019-04" db="EMBL/GenBank/DDBJ databases">
        <authorList>
            <consortium name="DOE Joint Genome Institute"/>
            <person name="Mondo S."/>
            <person name="Kjaerbolling I."/>
            <person name="Vesth T."/>
            <person name="Frisvad J.C."/>
            <person name="Nybo J.L."/>
            <person name="Theobald S."/>
            <person name="Kildgaard S."/>
            <person name="Isbrandt T."/>
            <person name="Kuo A."/>
            <person name="Sato A."/>
            <person name="Lyhne E.K."/>
            <person name="Kogle M.E."/>
            <person name="Wiebenga A."/>
            <person name="Kun R.S."/>
            <person name="Lubbers R.J."/>
            <person name="Makela M.R."/>
            <person name="Barry K."/>
            <person name="Chovatia M."/>
            <person name="Clum A."/>
            <person name="Daum C."/>
            <person name="Haridas S."/>
            <person name="He G."/>
            <person name="LaButti K."/>
            <person name="Lipzen A."/>
            <person name="Riley R."/>
            <person name="Salamov A."/>
            <person name="Simmons B.A."/>
            <person name="Magnuson J.K."/>
            <person name="Henrissat B."/>
            <person name="Mortensen U.H."/>
            <person name="Larsen T.O."/>
            <person name="Devries R.P."/>
            <person name="Grigoriev I.V."/>
            <person name="Machida M."/>
            <person name="Baker S.E."/>
            <person name="Andersen M.R."/>
            <person name="Cantor M.N."/>
            <person name="Hua S.X."/>
        </authorList>
    </citation>
    <scope>NUCLEOTIDE SEQUENCE [LARGE SCALE GENOMIC DNA]</scope>
    <source>
        <strain evidence="2 3">CBS 117616</strain>
    </source>
</reference>
<keyword evidence="1" id="KW-0812">Transmembrane</keyword>
<evidence type="ECO:0000256" key="1">
    <source>
        <dbReference type="SAM" id="Phobius"/>
    </source>
</evidence>
<name>A0ABQ6WH94_9EURO</name>
<feature type="non-terminal residue" evidence="2">
    <location>
        <position position="83"/>
    </location>
</feature>
<feature type="transmembrane region" description="Helical" evidence="1">
    <location>
        <begin position="52"/>
        <end position="79"/>
    </location>
</feature>
<accession>A0ABQ6WH94</accession>
<evidence type="ECO:0000313" key="2">
    <source>
        <dbReference type="EMBL" id="KAE8416512.1"/>
    </source>
</evidence>
<sequence length="83" mass="9836">MSRGIKKNIQGISLYPVGNQKPVHSKQKYKQERAKQTILSILRHRAIPTEPFLYFFVFHCPNQCMLIFCVFTSFFFFFVCVLQ</sequence>